<dbReference type="SUPFAM" id="SSF47473">
    <property type="entry name" value="EF-hand"/>
    <property type="match status" value="1"/>
</dbReference>
<dbReference type="Gene3D" id="1.10.238.10">
    <property type="entry name" value="EF-hand"/>
    <property type="match status" value="1"/>
</dbReference>
<dbReference type="SMART" id="SM00054">
    <property type="entry name" value="EFh"/>
    <property type="match status" value="3"/>
</dbReference>
<dbReference type="RefSeq" id="WP_070393150.1">
    <property type="nucleotide sequence ID" value="NZ_CP017599.1"/>
</dbReference>
<dbReference type="STRING" id="1458985.BJP34_15695"/>
<dbReference type="InterPro" id="IPR002048">
    <property type="entry name" value="EF_hand_dom"/>
</dbReference>
<dbReference type="AlphaFoldDB" id="A0A1D8TSV4"/>
<feature type="domain" description="EF-hand" evidence="1">
    <location>
        <begin position="71"/>
        <end position="106"/>
    </location>
</feature>
<dbReference type="InterPro" id="IPR011992">
    <property type="entry name" value="EF-hand-dom_pair"/>
</dbReference>
<dbReference type="Pfam" id="PF13499">
    <property type="entry name" value="EF-hand_7"/>
    <property type="match status" value="1"/>
</dbReference>
<evidence type="ECO:0000313" key="3">
    <source>
        <dbReference type="Proteomes" id="UP000177870"/>
    </source>
</evidence>
<organism evidence="2 3">
    <name type="scientific">Moorena producens PAL-8-15-08-1</name>
    <dbReference type="NCBI Taxonomy" id="1458985"/>
    <lineage>
        <taxon>Bacteria</taxon>
        <taxon>Bacillati</taxon>
        <taxon>Cyanobacteriota</taxon>
        <taxon>Cyanophyceae</taxon>
        <taxon>Coleofasciculales</taxon>
        <taxon>Coleofasciculaceae</taxon>
        <taxon>Moorena</taxon>
    </lineage>
</organism>
<reference evidence="3" key="1">
    <citation type="submission" date="2016-10" db="EMBL/GenBank/DDBJ databases">
        <title>Comparative genomics uncovers the prolific and rare metabolic potential of the cyanobacterial genus Moorea.</title>
        <authorList>
            <person name="Leao T."/>
            <person name="Castelao G."/>
            <person name="Korobeynikov A."/>
            <person name="Monroe E.A."/>
            <person name="Podell S."/>
            <person name="Glukhov E."/>
            <person name="Allen E."/>
            <person name="Gerwick W.H."/>
            <person name="Gerwick L."/>
        </authorList>
    </citation>
    <scope>NUCLEOTIDE SEQUENCE [LARGE SCALE GENOMIC DNA]</scope>
    <source>
        <strain evidence="3">PAL-8-15-08-1</strain>
    </source>
</reference>
<dbReference type="Proteomes" id="UP000177870">
    <property type="component" value="Chromosome"/>
</dbReference>
<dbReference type="KEGG" id="mpro:BJP34_15695"/>
<dbReference type="GO" id="GO:0005509">
    <property type="term" value="F:calcium ion binding"/>
    <property type="evidence" value="ECO:0007669"/>
    <property type="project" value="InterPro"/>
</dbReference>
<dbReference type="PROSITE" id="PS50222">
    <property type="entry name" value="EF_HAND_2"/>
    <property type="match status" value="1"/>
</dbReference>
<dbReference type="OrthoDB" id="451568at2"/>
<sequence length="125" mass="14659">MYFSWISFGEWLQDLVDLNGNGQIELSEWLECLDKRLDYDFSEAFIKLIDGNEDGKIVIEELKLFYQAYQIDTTHIEEAFETLDLNLDSSISKEEFKQIFDHFLYSEDVQAPGNWFLGVSLAKQL</sequence>
<evidence type="ECO:0000259" key="1">
    <source>
        <dbReference type="PROSITE" id="PS50222"/>
    </source>
</evidence>
<dbReference type="EMBL" id="CP017599">
    <property type="protein sequence ID" value="AOX00697.1"/>
    <property type="molecule type" value="Genomic_DNA"/>
</dbReference>
<proteinExistence type="predicted"/>
<protein>
    <recommendedName>
        <fullName evidence="1">EF-hand domain-containing protein</fullName>
    </recommendedName>
</protein>
<evidence type="ECO:0000313" key="2">
    <source>
        <dbReference type="EMBL" id="AOX00697.1"/>
    </source>
</evidence>
<gene>
    <name evidence="2" type="ORF">BJP34_15695</name>
</gene>
<name>A0A1D8TSV4_9CYAN</name>
<accession>A0A1D8TSV4</accession>
<dbReference type="Pfam" id="PF13202">
    <property type="entry name" value="EF-hand_5"/>
    <property type="match status" value="1"/>
</dbReference>